<sequence length="435" mass="48564">MAAGANSLVQQRWFLRGGRTAGDGGGGGGGGGGGATSDHGGNAKKSGFLRPPATCTAAKCTRLVVNRRAGGRRSGRSTPHRVLLRAVCMRRDEVAMVDCNSSVMEIDLQLEEGGRNGHAPAPAPASAVLRPPHAAEPEMINEYIGFGMLQENGSLYRERFVVRFSEVGPRRTTSLETLTCLLQEAACNHVTTIGYGAFHGTNDERLITVTTRMHIEVDRYPTWRSLLEIDTWFCTEGRNAVRRDWTVKEVRTGEIIACATSTWVLMHLDTKTMHRITDKIRAELAPWVRDPPKWALSEERRRASSGRIARLHGSPPYEKSSLEPLDRDFDMNQHVNNIKYITWTLESIPNELKEDYEVSMITLEYRREASKGDKVDSLARREPCDVNNDISALEGLSQPQFIHLIRNHEGDEINRGRTVWRHVKHAAKHQGEISP</sequence>
<dbReference type="Proteomes" id="UP001497444">
    <property type="component" value="Chromosome 1"/>
</dbReference>
<feature type="domain" description="Acyl-ACP thioesterase N-terminal hotdog" evidence="13">
    <location>
        <begin position="154"/>
        <end position="283"/>
    </location>
</feature>
<feature type="domain" description="Acyl-ACP thioesterase-like C-terminal" evidence="14">
    <location>
        <begin position="322"/>
        <end position="421"/>
    </location>
</feature>
<dbReference type="Gene3D" id="3.10.129.10">
    <property type="entry name" value="Hotdog Thioesterase"/>
    <property type="match status" value="1"/>
</dbReference>
<dbReference type="EC" id="3.1.2.-" evidence="11"/>
<evidence type="ECO:0000256" key="4">
    <source>
        <dbReference type="ARBA" id="ARBA00022528"/>
    </source>
</evidence>
<keyword evidence="3 11" id="KW-0444">Lipid biosynthesis</keyword>
<keyword evidence="10 11" id="KW-0275">Fatty acid biosynthesis</keyword>
<comment type="similarity">
    <text evidence="2 11">Belongs to the acyl-ACP thioesterase family.</text>
</comment>
<name>A0ABP0VNN8_9BRYO</name>
<keyword evidence="16" id="KW-1185">Reference proteome</keyword>
<evidence type="ECO:0000313" key="16">
    <source>
        <dbReference type="Proteomes" id="UP001497444"/>
    </source>
</evidence>
<dbReference type="InterPro" id="IPR002864">
    <property type="entry name" value="Acyl-ACP_thioesterase_NHD"/>
</dbReference>
<evidence type="ECO:0000313" key="15">
    <source>
        <dbReference type="EMBL" id="CAK9255461.1"/>
    </source>
</evidence>
<proteinExistence type="inferred from homology"/>
<evidence type="ECO:0000259" key="13">
    <source>
        <dbReference type="Pfam" id="PF01643"/>
    </source>
</evidence>
<dbReference type="InterPro" id="IPR045023">
    <property type="entry name" value="FATA/B"/>
</dbReference>
<evidence type="ECO:0000256" key="8">
    <source>
        <dbReference type="ARBA" id="ARBA00022946"/>
    </source>
</evidence>
<dbReference type="EMBL" id="OZ020096">
    <property type="protein sequence ID" value="CAK9255461.1"/>
    <property type="molecule type" value="Genomic_DNA"/>
</dbReference>
<dbReference type="Pfam" id="PF01643">
    <property type="entry name" value="Acyl-ACP_TE"/>
    <property type="match status" value="1"/>
</dbReference>
<evidence type="ECO:0000256" key="1">
    <source>
        <dbReference type="ARBA" id="ARBA00004229"/>
    </source>
</evidence>
<keyword evidence="4 11" id="KW-0150">Chloroplast</keyword>
<protein>
    <recommendedName>
        <fullName evidence="11">Acyl-[acyl-carrier-protein] hydrolase</fullName>
        <ecNumber evidence="11">3.1.2.-</ecNumber>
    </recommendedName>
</protein>
<keyword evidence="7 11" id="KW-0276">Fatty acid metabolism</keyword>
<evidence type="ECO:0000256" key="2">
    <source>
        <dbReference type="ARBA" id="ARBA00006500"/>
    </source>
</evidence>
<comment type="function">
    <text evidence="11">Plays an essential role in chain termination during de novo fatty acid synthesis.</text>
</comment>
<feature type="compositionally biased region" description="Gly residues" evidence="12">
    <location>
        <begin position="19"/>
        <end position="35"/>
    </location>
</feature>
<evidence type="ECO:0000256" key="12">
    <source>
        <dbReference type="SAM" id="MobiDB-lite"/>
    </source>
</evidence>
<accession>A0ABP0VNN8</accession>
<dbReference type="PANTHER" id="PTHR31727:SF21">
    <property type="entry name" value="ACYL-[ACYL-CARRIER-PROTEIN] HYDROLASE"/>
    <property type="match status" value="1"/>
</dbReference>
<comment type="subcellular location">
    <subcellularLocation>
        <location evidence="1 11">Plastid</location>
        <location evidence="1 11">Chloroplast</location>
    </subcellularLocation>
</comment>
<dbReference type="Pfam" id="PF20791">
    <property type="entry name" value="Acyl-ACP_TE_C"/>
    <property type="match status" value="1"/>
</dbReference>
<dbReference type="InterPro" id="IPR029069">
    <property type="entry name" value="HotDog_dom_sf"/>
</dbReference>
<evidence type="ECO:0000256" key="9">
    <source>
        <dbReference type="ARBA" id="ARBA00023098"/>
    </source>
</evidence>
<organism evidence="15 16">
    <name type="scientific">Sphagnum jensenii</name>
    <dbReference type="NCBI Taxonomy" id="128206"/>
    <lineage>
        <taxon>Eukaryota</taxon>
        <taxon>Viridiplantae</taxon>
        <taxon>Streptophyta</taxon>
        <taxon>Embryophyta</taxon>
        <taxon>Bryophyta</taxon>
        <taxon>Sphagnophytina</taxon>
        <taxon>Sphagnopsida</taxon>
        <taxon>Sphagnales</taxon>
        <taxon>Sphagnaceae</taxon>
        <taxon>Sphagnum</taxon>
    </lineage>
</organism>
<dbReference type="PANTHER" id="PTHR31727">
    <property type="entry name" value="OLEOYL-ACYL CARRIER PROTEIN THIOESTERASE 1, CHLOROPLASTIC"/>
    <property type="match status" value="1"/>
</dbReference>
<keyword evidence="6 11" id="KW-0378">Hydrolase</keyword>
<reference evidence="15 16" key="1">
    <citation type="submission" date="2024-02" db="EMBL/GenBank/DDBJ databases">
        <authorList>
            <consortium name="ELIXIR-Norway"/>
            <consortium name="Elixir Norway"/>
        </authorList>
    </citation>
    <scope>NUCLEOTIDE SEQUENCE [LARGE SCALE GENOMIC DNA]</scope>
</reference>
<evidence type="ECO:0000259" key="14">
    <source>
        <dbReference type="Pfam" id="PF20791"/>
    </source>
</evidence>
<dbReference type="CDD" id="cd00586">
    <property type="entry name" value="4HBT"/>
    <property type="match status" value="1"/>
</dbReference>
<evidence type="ECO:0000256" key="3">
    <source>
        <dbReference type="ARBA" id="ARBA00022516"/>
    </source>
</evidence>
<dbReference type="InterPro" id="IPR049427">
    <property type="entry name" value="Acyl-ACP_TE_C"/>
</dbReference>
<evidence type="ECO:0000256" key="5">
    <source>
        <dbReference type="ARBA" id="ARBA00022640"/>
    </source>
</evidence>
<dbReference type="SUPFAM" id="SSF54637">
    <property type="entry name" value="Thioesterase/thiol ester dehydrase-isomerase"/>
    <property type="match status" value="2"/>
</dbReference>
<keyword evidence="9 11" id="KW-0443">Lipid metabolism</keyword>
<evidence type="ECO:0000256" key="6">
    <source>
        <dbReference type="ARBA" id="ARBA00022801"/>
    </source>
</evidence>
<keyword evidence="5 11" id="KW-0934">Plastid</keyword>
<gene>
    <name evidence="15" type="ORF">CSSPJE1EN1_LOCUS939</name>
</gene>
<evidence type="ECO:0000256" key="11">
    <source>
        <dbReference type="RuleBase" id="RU363096"/>
    </source>
</evidence>
<keyword evidence="8" id="KW-0809">Transit peptide</keyword>
<evidence type="ECO:0000256" key="10">
    <source>
        <dbReference type="ARBA" id="ARBA00023160"/>
    </source>
</evidence>
<evidence type="ECO:0000256" key="7">
    <source>
        <dbReference type="ARBA" id="ARBA00022832"/>
    </source>
</evidence>
<feature type="region of interest" description="Disordered" evidence="12">
    <location>
        <begin position="17"/>
        <end position="51"/>
    </location>
</feature>